<evidence type="ECO:0000313" key="6">
    <source>
        <dbReference type="EMBL" id="QXQ14890.1"/>
    </source>
</evidence>
<dbReference type="Pfam" id="PF00563">
    <property type="entry name" value="EAL"/>
    <property type="match status" value="1"/>
</dbReference>
<dbReference type="NCBIfam" id="TIGR00229">
    <property type="entry name" value="sensory_box"/>
    <property type="match status" value="3"/>
</dbReference>
<name>A0ABX8SAK0_9ACTN</name>
<dbReference type="SMART" id="SM00267">
    <property type="entry name" value="GGDEF"/>
    <property type="match status" value="1"/>
</dbReference>
<feature type="domain" description="EAL" evidence="4">
    <location>
        <begin position="559"/>
        <end position="809"/>
    </location>
</feature>
<dbReference type="CDD" id="cd00130">
    <property type="entry name" value="PAS"/>
    <property type="match status" value="3"/>
</dbReference>
<sequence length="846" mass="93609">MDAAGYRRFIEHSTDAFVLHDDRGLITDVNRATCRKTGFTRAELLGMQISDVAEISRPEAMAIIAGTEPGHSVLTRTRYRRKDGTLFPVEMNLACQLIDDRKVFFGMAREITARVAAEEAIRNRNDLLNAVMDAAPDRVFVKDEAGRYLFVNAADAALIGRPPTEIIGRDDREILPGDHAESTMADDRRIMASGRPAEIEEHPVVAGEPRIYLANKAPYRDAAGAVIGIIGISRDVTDTRKAEAALQHSEARWQFAIDGAGDGLWDWDLDTGEVFYSRRWAEMLGYDTVEVGGTPAEWTNRVHPDDLSACLEQIGLCVAGRRPDYAFEHRMETKDGSWRWMSARGQVIERDADGRARRIVGMHTDVTERRAGEQAIRELNRRLRWRADHDELSGLLSRSGFIERAAQVLTERRLDGRHLAVLWVDLDAFKRINDSLGHQVGDTVLRTVADRLRAESGPNDLVARLGSDEFVLLRPFADQPDPPDEWAERIRRTLAEPVISHDITLTVTCSIGLVESTADSDDISQLLIDGDLALYQAKRFGRNRIERYTNQLRASQRERADLAGYLRTLIRQGEVLVRYQPIVALDSERMIGAEALARMPAPDGGELSPAEFLPHLEALGLLTDLAMLMVERACADFADQPDLGWVSVNLTSADLADPELPEQIAAALDRSGLDPARLVLEINEQVVPEPHILGAVQRLTELGARVALDDFGTGWSSLAQLRDLDLGLVKIDRSVVVAATTRDQPQLSAMLTAALAMARALDLDVIAEGIERTAESQTVAGAGTQFGQGYLWQPALDLDKLLRWSRSRNRAAWVPATAATRSAMADHRPGGESPLRIGRPGATTRR</sequence>
<dbReference type="Pfam" id="PF00990">
    <property type="entry name" value="GGDEF"/>
    <property type="match status" value="1"/>
</dbReference>
<dbReference type="InterPro" id="IPR001610">
    <property type="entry name" value="PAC"/>
</dbReference>
<dbReference type="Pfam" id="PF00989">
    <property type="entry name" value="PAS"/>
    <property type="match status" value="1"/>
</dbReference>
<dbReference type="RefSeq" id="WP_169797489.1">
    <property type="nucleotide sequence ID" value="NZ_CBCRUZ010000009.1"/>
</dbReference>
<dbReference type="Pfam" id="PF08448">
    <property type="entry name" value="PAS_4"/>
    <property type="match status" value="1"/>
</dbReference>
<dbReference type="InterPro" id="IPR000014">
    <property type="entry name" value="PAS"/>
</dbReference>
<dbReference type="InterPro" id="IPR013767">
    <property type="entry name" value="PAS_fold"/>
</dbReference>
<dbReference type="SUPFAM" id="SSF55785">
    <property type="entry name" value="PYP-like sensor domain (PAS domain)"/>
    <property type="match status" value="3"/>
</dbReference>
<protein>
    <submittedName>
        <fullName evidence="6">EAL domain-containing protein</fullName>
    </submittedName>
</protein>
<dbReference type="SUPFAM" id="SSF141868">
    <property type="entry name" value="EAL domain-like"/>
    <property type="match status" value="1"/>
</dbReference>
<evidence type="ECO:0000259" key="4">
    <source>
        <dbReference type="PROSITE" id="PS50883"/>
    </source>
</evidence>
<dbReference type="Pfam" id="PF08447">
    <property type="entry name" value="PAS_3"/>
    <property type="match status" value="1"/>
</dbReference>
<feature type="region of interest" description="Disordered" evidence="1">
    <location>
        <begin position="822"/>
        <end position="846"/>
    </location>
</feature>
<feature type="domain" description="PAC" evidence="3">
    <location>
        <begin position="325"/>
        <end position="378"/>
    </location>
</feature>
<dbReference type="InterPro" id="IPR013656">
    <property type="entry name" value="PAS_4"/>
</dbReference>
<organism evidence="6 7">
    <name type="scientific">Skermania pinensis</name>
    <dbReference type="NCBI Taxonomy" id="39122"/>
    <lineage>
        <taxon>Bacteria</taxon>
        <taxon>Bacillati</taxon>
        <taxon>Actinomycetota</taxon>
        <taxon>Actinomycetes</taxon>
        <taxon>Mycobacteriales</taxon>
        <taxon>Gordoniaceae</taxon>
        <taxon>Skermania</taxon>
    </lineage>
</organism>
<dbReference type="PROSITE" id="PS50113">
    <property type="entry name" value="PAC"/>
    <property type="match status" value="2"/>
</dbReference>
<dbReference type="SUPFAM" id="SSF55073">
    <property type="entry name" value="Nucleotide cyclase"/>
    <property type="match status" value="1"/>
</dbReference>
<dbReference type="Proteomes" id="UP000887023">
    <property type="component" value="Chromosome"/>
</dbReference>
<evidence type="ECO:0000259" key="2">
    <source>
        <dbReference type="PROSITE" id="PS50112"/>
    </source>
</evidence>
<dbReference type="InterPro" id="IPR013655">
    <property type="entry name" value="PAS_fold_3"/>
</dbReference>
<dbReference type="PROSITE" id="PS50112">
    <property type="entry name" value="PAS"/>
    <property type="match status" value="3"/>
</dbReference>
<dbReference type="SMART" id="SM00086">
    <property type="entry name" value="PAC"/>
    <property type="match status" value="3"/>
</dbReference>
<dbReference type="SMART" id="SM00091">
    <property type="entry name" value="PAS"/>
    <property type="match status" value="3"/>
</dbReference>
<dbReference type="Gene3D" id="3.30.70.270">
    <property type="match status" value="1"/>
</dbReference>
<dbReference type="InterPro" id="IPR029787">
    <property type="entry name" value="Nucleotide_cyclase"/>
</dbReference>
<reference evidence="6" key="1">
    <citation type="submission" date="2021-07" db="EMBL/GenBank/DDBJ databases">
        <title>Candidatus Kaistella beijingensis sp. nov. isolated from a municipal wastewater treatment plant is involved in sludge foaming.</title>
        <authorList>
            <person name="Song Y."/>
            <person name="Liu S.-J."/>
        </authorList>
    </citation>
    <scope>NUCLEOTIDE SEQUENCE</scope>
    <source>
        <strain evidence="6">DSM 43998</strain>
    </source>
</reference>
<dbReference type="PANTHER" id="PTHR44757:SF2">
    <property type="entry name" value="BIOFILM ARCHITECTURE MAINTENANCE PROTEIN MBAA"/>
    <property type="match status" value="1"/>
</dbReference>
<dbReference type="Gene3D" id="3.30.450.20">
    <property type="entry name" value="PAS domain"/>
    <property type="match status" value="3"/>
</dbReference>
<dbReference type="PROSITE" id="PS50883">
    <property type="entry name" value="EAL"/>
    <property type="match status" value="1"/>
</dbReference>
<gene>
    <name evidence="6" type="ORF">KV203_05775</name>
</gene>
<keyword evidence="7" id="KW-1185">Reference proteome</keyword>
<evidence type="ECO:0000313" key="7">
    <source>
        <dbReference type="Proteomes" id="UP000887023"/>
    </source>
</evidence>
<feature type="domain" description="PAS" evidence="2">
    <location>
        <begin position="2"/>
        <end position="59"/>
    </location>
</feature>
<dbReference type="InterPro" id="IPR035919">
    <property type="entry name" value="EAL_sf"/>
</dbReference>
<dbReference type="CDD" id="cd01949">
    <property type="entry name" value="GGDEF"/>
    <property type="match status" value="1"/>
</dbReference>
<evidence type="ECO:0000259" key="3">
    <source>
        <dbReference type="PROSITE" id="PS50113"/>
    </source>
</evidence>
<dbReference type="InterPro" id="IPR035965">
    <property type="entry name" value="PAS-like_dom_sf"/>
</dbReference>
<dbReference type="NCBIfam" id="TIGR00254">
    <property type="entry name" value="GGDEF"/>
    <property type="match status" value="1"/>
</dbReference>
<dbReference type="CDD" id="cd01948">
    <property type="entry name" value="EAL"/>
    <property type="match status" value="1"/>
</dbReference>
<dbReference type="EMBL" id="CP079105">
    <property type="protein sequence ID" value="QXQ14890.1"/>
    <property type="molecule type" value="Genomic_DNA"/>
</dbReference>
<evidence type="ECO:0000256" key="1">
    <source>
        <dbReference type="SAM" id="MobiDB-lite"/>
    </source>
</evidence>
<dbReference type="InterPro" id="IPR001633">
    <property type="entry name" value="EAL_dom"/>
</dbReference>
<dbReference type="InterPro" id="IPR052155">
    <property type="entry name" value="Biofilm_reg_signaling"/>
</dbReference>
<evidence type="ECO:0000259" key="5">
    <source>
        <dbReference type="PROSITE" id="PS50887"/>
    </source>
</evidence>
<dbReference type="SMART" id="SM00052">
    <property type="entry name" value="EAL"/>
    <property type="match status" value="1"/>
</dbReference>
<proteinExistence type="predicted"/>
<dbReference type="InterPro" id="IPR043128">
    <property type="entry name" value="Rev_trsase/Diguanyl_cyclase"/>
</dbReference>
<feature type="domain" description="PAS" evidence="2">
    <location>
        <begin position="249"/>
        <end position="321"/>
    </location>
</feature>
<dbReference type="InterPro" id="IPR000160">
    <property type="entry name" value="GGDEF_dom"/>
</dbReference>
<accession>A0ABX8SAK0</accession>
<dbReference type="InterPro" id="IPR000700">
    <property type="entry name" value="PAS-assoc_C"/>
</dbReference>
<feature type="domain" description="GGDEF" evidence="5">
    <location>
        <begin position="417"/>
        <end position="550"/>
    </location>
</feature>
<feature type="domain" description="PAC" evidence="3">
    <location>
        <begin position="195"/>
        <end position="248"/>
    </location>
</feature>
<dbReference type="PROSITE" id="PS50887">
    <property type="entry name" value="GGDEF"/>
    <property type="match status" value="1"/>
</dbReference>
<dbReference type="Gene3D" id="3.20.20.450">
    <property type="entry name" value="EAL domain"/>
    <property type="match status" value="1"/>
</dbReference>
<dbReference type="PANTHER" id="PTHR44757">
    <property type="entry name" value="DIGUANYLATE CYCLASE DGCP"/>
    <property type="match status" value="1"/>
</dbReference>
<feature type="domain" description="PAS" evidence="2">
    <location>
        <begin position="124"/>
        <end position="194"/>
    </location>
</feature>